<evidence type="ECO:0000313" key="10">
    <source>
        <dbReference type="EMBL" id="SFV50516.1"/>
    </source>
</evidence>
<dbReference type="InterPro" id="IPR038371">
    <property type="entry name" value="Cu_polyphenol_OxRdtase_sf"/>
</dbReference>
<evidence type="ECO:0000256" key="3">
    <source>
        <dbReference type="ARBA" id="ARBA00022679"/>
    </source>
</evidence>
<organism evidence="10">
    <name type="scientific">hydrothermal vent metagenome</name>
    <dbReference type="NCBI Taxonomy" id="652676"/>
    <lineage>
        <taxon>unclassified sequences</taxon>
        <taxon>metagenomes</taxon>
        <taxon>ecological metagenomes</taxon>
    </lineage>
</organism>
<evidence type="ECO:0000256" key="5">
    <source>
        <dbReference type="ARBA" id="ARBA00022801"/>
    </source>
</evidence>
<dbReference type="GO" id="GO:0016787">
    <property type="term" value="F:hydrolase activity"/>
    <property type="evidence" value="ECO:0007669"/>
    <property type="project" value="UniProtKB-KW"/>
</dbReference>
<comment type="catalytic activity">
    <reaction evidence="9">
        <text>S-methyl-5'-thioadenosine + phosphate = 5-(methylsulfanyl)-alpha-D-ribose 1-phosphate + adenine</text>
        <dbReference type="Rhea" id="RHEA:11852"/>
        <dbReference type="ChEBI" id="CHEBI:16708"/>
        <dbReference type="ChEBI" id="CHEBI:17509"/>
        <dbReference type="ChEBI" id="CHEBI:43474"/>
        <dbReference type="ChEBI" id="CHEBI:58533"/>
        <dbReference type="EC" id="2.4.2.28"/>
    </reaction>
    <physiologicalReaction direction="left-to-right" evidence="9">
        <dbReference type="Rhea" id="RHEA:11853"/>
    </physiologicalReaction>
</comment>
<evidence type="ECO:0000256" key="4">
    <source>
        <dbReference type="ARBA" id="ARBA00022723"/>
    </source>
</evidence>
<dbReference type="PANTHER" id="PTHR30616:SF2">
    <property type="entry name" value="PURINE NUCLEOSIDE PHOSPHORYLASE LACC1"/>
    <property type="match status" value="1"/>
</dbReference>
<evidence type="ECO:0000256" key="6">
    <source>
        <dbReference type="ARBA" id="ARBA00022833"/>
    </source>
</evidence>
<evidence type="ECO:0000256" key="1">
    <source>
        <dbReference type="ARBA" id="ARBA00000553"/>
    </source>
</evidence>
<dbReference type="CDD" id="cd16833">
    <property type="entry name" value="YfiH"/>
    <property type="match status" value="1"/>
</dbReference>
<dbReference type="SUPFAM" id="SSF64438">
    <property type="entry name" value="CNF1/YfiH-like putative cysteine hydrolases"/>
    <property type="match status" value="1"/>
</dbReference>
<dbReference type="NCBIfam" id="TIGR00726">
    <property type="entry name" value="peptidoglycan editing factor PgeF"/>
    <property type="match status" value="1"/>
</dbReference>
<keyword evidence="3" id="KW-0808">Transferase</keyword>
<dbReference type="InterPro" id="IPR003730">
    <property type="entry name" value="Cu_polyphenol_OxRdtase"/>
</dbReference>
<dbReference type="PANTHER" id="PTHR30616">
    <property type="entry name" value="UNCHARACTERIZED PROTEIN YFIH"/>
    <property type="match status" value="1"/>
</dbReference>
<dbReference type="GO" id="GO:0005507">
    <property type="term" value="F:copper ion binding"/>
    <property type="evidence" value="ECO:0007669"/>
    <property type="project" value="TreeGrafter"/>
</dbReference>
<protein>
    <submittedName>
        <fullName evidence="10">COG1496: Uncharacterized conserved protein</fullName>
    </submittedName>
</protein>
<comment type="catalytic activity">
    <reaction evidence="1">
        <text>inosine + phosphate = alpha-D-ribose 1-phosphate + hypoxanthine</text>
        <dbReference type="Rhea" id="RHEA:27646"/>
        <dbReference type="ChEBI" id="CHEBI:17368"/>
        <dbReference type="ChEBI" id="CHEBI:17596"/>
        <dbReference type="ChEBI" id="CHEBI:43474"/>
        <dbReference type="ChEBI" id="CHEBI:57720"/>
        <dbReference type="EC" id="2.4.2.1"/>
    </reaction>
    <physiologicalReaction direction="left-to-right" evidence="1">
        <dbReference type="Rhea" id="RHEA:27647"/>
    </physiologicalReaction>
</comment>
<dbReference type="AlphaFoldDB" id="A0A1W1BAD3"/>
<comment type="catalytic activity">
    <reaction evidence="8">
        <text>adenosine + phosphate = alpha-D-ribose 1-phosphate + adenine</text>
        <dbReference type="Rhea" id="RHEA:27642"/>
        <dbReference type="ChEBI" id="CHEBI:16335"/>
        <dbReference type="ChEBI" id="CHEBI:16708"/>
        <dbReference type="ChEBI" id="CHEBI:43474"/>
        <dbReference type="ChEBI" id="CHEBI:57720"/>
        <dbReference type="EC" id="2.4.2.1"/>
    </reaction>
    <physiologicalReaction direction="left-to-right" evidence="8">
        <dbReference type="Rhea" id="RHEA:27643"/>
    </physiologicalReaction>
</comment>
<comment type="similarity">
    <text evidence="2">Belongs to the purine nucleoside phosphorylase YfiH/LACC1 family.</text>
</comment>
<evidence type="ECO:0000256" key="8">
    <source>
        <dbReference type="ARBA" id="ARBA00048968"/>
    </source>
</evidence>
<proteinExistence type="inferred from homology"/>
<evidence type="ECO:0000256" key="2">
    <source>
        <dbReference type="ARBA" id="ARBA00007353"/>
    </source>
</evidence>
<dbReference type="InterPro" id="IPR011324">
    <property type="entry name" value="Cytotoxic_necrot_fac-like_cat"/>
</dbReference>
<evidence type="ECO:0000256" key="7">
    <source>
        <dbReference type="ARBA" id="ARBA00047989"/>
    </source>
</evidence>
<evidence type="ECO:0000256" key="9">
    <source>
        <dbReference type="ARBA" id="ARBA00049893"/>
    </source>
</evidence>
<dbReference type="EMBL" id="FPHE01000005">
    <property type="protein sequence ID" value="SFV50516.1"/>
    <property type="molecule type" value="Genomic_DNA"/>
</dbReference>
<keyword evidence="5" id="KW-0378">Hydrolase</keyword>
<comment type="catalytic activity">
    <reaction evidence="7">
        <text>adenosine + H2O + H(+) = inosine + NH4(+)</text>
        <dbReference type="Rhea" id="RHEA:24408"/>
        <dbReference type="ChEBI" id="CHEBI:15377"/>
        <dbReference type="ChEBI" id="CHEBI:15378"/>
        <dbReference type="ChEBI" id="CHEBI:16335"/>
        <dbReference type="ChEBI" id="CHEBI:17596"/>
        <dbReference type="ChEBI" id="CHEBI:28938"/>
        <dbReference type="EC" id="3.5.4.4"/>
    </reaction>
    <physiologicalReaction direction="left-to-right" evidence="7">
        <dbReference type="Rhea" id="RHEA:24409"/>
    </physiologicalReaction>
</comment>
<keyword evidence="6" id="KW-0862">Zinc</keyword>
<name>A0A1W1BAD3_9ZZZZ</name>
<dbReference type="GO" id="GO:0017061">
    <property type="term" value="F:S-methyl-5-thioadenosine phosphorylase activity"/>
    <property type="evidence" value="ECO:0007669"/>
    <property type="project" value="UniProtKB-EC"/>
</dbReference>
<accession>A0A1W1BAD3</accession>
<dbReference type="Gene3D" id="3.60.140.10">
    <property type="entry name" value="CNF1/YfiH-like putative cysteine hydrolases"/>
    <property type="match status" value="1"/>
</dbReference>
<dbReference type="Pfam" id="PF02578">
    <property type="entry name" value="Cu-oxidase_4"/>
    <property type="match status" value="1"/>
</dbReference>
<reference evidence="10" key="1">
    <citation type="submission" date="2016-10" db="EMBL/GenBank/DDBJ databases">
        <authorList>
            <person name="de Groot N.N."/>
        </authorList>
    </citation>
    <scope>NUCLEOTIDE SEQUENCE</scope>
</reference>
<sequence>MFFKNLSKYRNCTHLITQKDESQECGNSLALHTKENPNSILKNREAIQKKLPNKQFIVANQTHSDHIEVIKEVREQGWRELSTAIEDCDALVTNQKNIMLTILTADCVPILLFDPQKEVVSAIHAGWNGTYKKIVYKSVKKMQNEFNCNPKDIIAGIAPSIGRCCYEVGEDVARHFFDDRDAFDIKGEKYMLDLPHINRQQLLEAGLSLENIELSNICTACEVDSYFSYRKEHGCSGRFMSMIGLKAL</sequence>
<gene>
    <name evidence="10" type="ORF">MNB_SV-12-98</name>
</gene>
<keyword evidence="4" id="KW-0479">Metal-binding</keyword>